<dbReference type="PANTHER" id="PTHR37953">
    <property type="entry name" value="UPF0127 PROTEIN MJ1496"/>
    <property type="match status" value="1"/>
</dbReference>
<evidence type="ECO:0000313" key="1">
    <source>
        <dbReference type="EMBL" id="CAA9337653.1"/>
    </source>
</evidence>
<dbReference type="Pfam" id="PF02643">
    <property type="entry name" value="DUF192"/>
    <property type="match status" value="1"/>
</dbReference>
<sequence length="115" mass="13125">MQITNETRGTVLADRAKLARSFWARFRGLMGRRELPMGEALIFNRNSSVHTFWMRFPIDVLFTDREDVVVGFREAMPPHRPYAGARGAYRTIELPAGTIARTATARGDQLRIEES</sequence>
<dbReference type="PANTHER" id="PTHR37953:SF1">
    <property type="entry name" value="UPF0127 PROTEIN MJ1496"/>
    <property type="match status" value="1"/>
</dbReference>
<dbReference type="InterPro" id="IPR003795">
    <property type="entry name" value="DUF192"/>
</dbReference>
<dbReference type="AlphaFoldDB" id="A0A6J4LNL9"/>
<reference evidence="1" key="1">
    <citation type="submission" date="2020-02" db="EMBL/GenBank/DDBJ databases">
        <authorList>
            <person name="Meier V. D."/>
        </authorList>
    </citation>
    <scope>NUCLEOTIDE SEQUENCE</scope>
    <source>
        <strain evidence="1">AVDCRST_MAG93</strain>
    </source>
</reference>
<dbReference type="InterPro" id="IPR038695">
    <property type="entry name" value="Saro_0823-like_sf"/>
</dbReference>
<dbReference type="Gene3D" id="2.60.120.1140">
    <property type="entry name" value="Protein of unknown function DUF192"/>
    <property type="match status" value="1"/>
</dbReference>
<dbReference type="EMBL" id="CADCTR010002187">
    <property type="protein sequence ID" value="CAA9337653.1"/>
    <property type="molecule type" value="Genomic_DNA"/>
</dbReference>
<protein>
    <recommendedName>
        <fullName evidence="2">DUF192 domain-containing protein</fullName>
    </recommendedName>
</protein>
<proteinExistence type="predicted"/>
<gene>
    <name evidence="1" type="ORF">AVDCRST_MAG93-6482</name>
</gene>
<name>A0A6J4LNL9_9CHLR</name>
<organism evidence="1">
    <name type="scientific">uncultured Chloroflexia bacterium</name>
    <dbReference type="NCBI Taxonomy" id="1672391"/>
    <lineage>
        <taxon>Bacteria</taxon>
        <taxon>Bacillati</taxon>
        <taxon>Chloroflexota</taxon>
        <taxon>Chloroflexia</taxon>
        <taxon>environmental samples</taxon>
    </lineage>
</organism>
<accession>A0A6J4LNL9</accession>
<evidence type="ECO:0008006" key="2">
    <source>
        <dbReference type="Google" id="ProtNLM"/>
    </source>
</evidence>